<reference evidence="1 2" key="1">
    <citation type="submission" date="2018-08" db="EMBL/GenBank/DDBJ databases">
        <title>Recombination of ecologically and evolutionarily significant loci maintains genetic cohesion in the Pseudomonas syringae species complex.</title>
        <authorList>
            <person name="Dillon M."/>
            <person name="Thakur S."/>
            <person name="Almeida R.N.D."/>
            <person name="Weir B.S."/>
            <person name="Guttman D.S."/>
        </authorList>
    </citation>
    <scope>NUCLEOTIDE SEQUENCE [LARGE SCALE GENOMIC DNA]</scope>
    <source>
        <strain evidence="1 2">ICMP 3353</strain>
    </source>
</reference>
<organism evidence="1 2">
    <name type="scientific">Pseudomonas cichorii</name>
    <dbReference type="NCBI Taxonomy" id="36746"/>
    <lineage>
        <taxon>Bacteria</taxon>
        <taxon>Pseudomonadati</taxon>
        <taxon>Pseudomonadota</taxon>
        <taxon>Gammaproteobacteria</taxon>
        <taxon>Pseudomonadales</taxon>
        <taxon>Pseudomonadaceae</taxon>
        <taxon>Pseudomonas</taxon>
    </lineage>
</organism>
<evidence type="ECO:0000313" key="1">
    <source>
        <dbReference type="EMBL" id="RMQ41652.1"/>
    </source>
</evidence>
<dbReference type="AlphaFoldDB" id="A0A3M4LJI2"/>
<gene>
    <name evidence="1" type="ORF">ALQ04_00503</name>
</gene>
<proteinExistence type="predicted"/>
<evidence type="ECO:0000313" key="2">
    <source>
        <dbReference type="Proteomes" id="UP000277236"/>
    </source>
</evidence>
<dbReference type="Proteomes" id="UP000277236">
    <property type="component" value="Unassembled WGS sequence"/>
</dbReference>
<name>A0A3M4LJI2_PSECI</name>
<dbReference type="EMBL" id="RBRE01000085">
    <property type="protein sequence ID" value="RMQ41652.1"/>
    <property type="molecule type" value="Genomic_DNA"/>
</dbReference>
<dbReference type="OrthoDB" id="6927605at2"/>
<sequence>MDKPPKNKILSDISASLKTPLLPNVKHNIITHEQIHAGVSIHIPHSPLLQRDDLIVLHWGLHQLSTPLLHPLGKGGIVRILCITYNFIPHAQYGPVDLYYEIHRSGDLIGTSPTVRVTVNKHLSVTDKQRRRKRNMKRRRPDL</sequence>
<protein>
    <submittedName>
        <fullName evidence="1">Uncharacterized protein</fullName>
    </submittedName>
</protein>
<comment type="caution">
    <text evidence="1">The sequence shown here is derived from an EMBL/GenBank/DDBJ whole genome shotgun (WGS) entry which is preliminary data.</text>
</comment>
<accession>A0A3M4LJI2</accession>